<feature type="domain" description="Plastid division protein CDP1-like IMS" evidence="1">
    <location>
        <begin position="706"/>
        <end position="824"/>
    </location>
</feature>
<accession>A0A2I0AHG9</accession>
<dbReference type="InterPro" id="IPR058032">
    <property type="entry name" value="CDP1-like_a_solenoid_1"/>
</dbReference>
<evidence type="ECO:0000259" key="3">
    <source>
        <dbReference type="Pfam" id="PF25515"/>
    </source>
</evidence>
<dbReference type="AlphaFoldDB" id="A0A2I0AHG9"/>
<feature type="domain" description="Plastid division protein CDP1-like 1st alpha solenoid" evidence="3">
    <location>
        <begin position="163"/>
        <end position="309"/>
    </location>
</feature>
<organism evidence="4 5">
    <name type="scientific">Apostasia shenzhenica</name>
    <dbReference type="NCBI Taxonomy" id="1088818"/>
    <lineage>
        <taxon>Eukaryota</taxon>
        <taxon>Viridiplantae</taxon>
        <taxon>Streptophyta</taxon>
        <taxon>Embryophyta</taxon>
        <taxon>Tracheophyta</taxon>
        <taxon>Spermatophyta</taxon>
        <taxon>Magnoliopsida</taxon>
        <taxon>Liliopsida</taxon>
        <taxon>Asparagales</taxon>
        <taxon>Orchidaceae</taxon>
        <taxon>Apostasioideae</taxon>
        <taxon>Apostasia</taxon>
    </lineage>
</organism>
<gene>
    <name evidence="4" type="primary">CDP1</name>
    <name evidence="4" type="ORF">AXF42_Ash003614</name>
</gene>
<dbReference type="PANTHER" id="PTHR33925">
    <property type="entry name" value="PLASTID DIVISION PROTEIN CDP1, CHLOROPLASTIC-RELATED"/>
    <property type="match status" value="1"/>
</dbReference>
<feature type="domain" description="Plastid division protein CDP1-like 2nd alpha solenoid" evidence="2">
    <location>
        <begin position="359"/>
        <end position="479"/>
    </location>
</feature>
<dbReference type="Proteomes" id="UP000236161">
    <property type="component" value="Unassembled WGS sequence"/>
</dbReference>
<dbReference type="PANTHER" id="PTHR33925:SF2">
    <property type="entry name" value="PLASTID DIVISION PROTEIN CDP1, CHLOROPLASTIC"/>
    <property type="match status" value="1"/>
</dbReference>
<dbReference type="EMBL" id="KZ451980">
    <property type="protein sequence ID" value="PKA54978.1"/>
    <property type="molecule type" value="Genomic_DNA"/>
</dbReference>
<evidence type="ECO:0000313" key="4">
    <source>
        <dbReference type="EMBL" id="PKA54978.1"/>
    </source>
</evidence>
<dbReference type="InterPro" id="IPR044685">
    <property type="entry name" value="CPD1-like"/>
</dbReference>
<protein>
    <submittedName>
        <fullName evidence="4">Plastid division protein CDP1, chloroplastic</fullName>
    </submittedName>
</protein>
<sequence>MALAHLVFGLSPICHTFGSGVLEERLWVLPSSSSGGAHSVCKGATGYPRGFSAETGSALSGKDVSGRARLKATEAPLEGEQIGGLVEIPVTCYQILGLPETAEKDEVAKAVIDLKGSEIEDGYTTEVIGTRQHLLMDLRDKLLFEPEYAGNIKEKVPPKSSLRIPWAWLPGALCLLQEVGEAKKVLDIGRAALRHSDVKPYIHDVLLSMALAECAIAKTAFEKNKVSDGFEAIAHAQYLLKSIVSLANMPLLSQIEESLEDLAPACTLELLGIPYNPDYADHRKGAIAALRELLRQGLDAETCCRVQDWHCFFGQAIQKLTAAEIVDLLSWVDLGTARKNKKSLESQNQRVVIDFKCFHLAMIAHLALGFSTRQIDLIIKAKTICECLIVSEAVDLKFEGAFCSVLLGKGDEAAAFEKLQQAENNRNSSQRSLATDNPKMVAKDKRTIYYSMEMWLKDAVLNVFPDTQDCSPSLANFFGGSKRIFKNNKSKIGSSAAPYTSNISQSFGLSNQNAAVEQCLMKSTAHMDEAVKQLATSAASLQIEHNANKIIDKASNQSNFQLKRKLGFHSSKFWESWNVTGDLMGRTTYTALLGCAIFGALKLLSMQFGQLRMSHFLFSSQSSLNPNALTWTDRNKPGLISNTFMKNGIFDRLGNIISKFKENSRLRAASENTQNLCPADNLSCLAMASSGFNTIAQRRHMPLEDAESLVKQWQDVKAEALGPYHRIHVLTDILSESMLSKWLDLASSAKKRGCFWRFVLLKLSIHRAEIVLNEIDFEMAELEAVVEEAAELVDESQPCKQCYYSTYKVQYILKKHDDDSWRICNGGVQTAS</sequence>
<dbReference type="Pfam" id="PF25515">
    <property type="entry name" value="Arm_PDR"/>
    <property type="match status" value="1"/>
</dbReference>
<dbReference type="Pfam" id="PF23468">
    <property type="entry name" value="ARC6"/>
    <property type="match status" value="1"/>
</dbReference>
<name>A0A2I0AHG9_9ASPA</name>
<keyword evidence="5" id="KW-1185">Reference proteome</keyword>
<dbReference type="GO" id="GO:0010020">
    <property type="term" value="P:chloroplast fission"/>
    <property type="evidence" value="ECO:0007669"/>
    <property type="project" value="TreeGrafter"/>
</dbReference>
<evidence type="ECO:0000259" key="2">
    <source>
        <dbReference type="Pfam" id="PF23468"/>
    </source>
</evidence>
<reference evidence="4 5" key="1">
    <citation type="journal article" date="2017" name="Nature">
        <title>The Apostasia genome and the evolution of orchids.</title>
        <authorList>
            <person name="Zhang G.Q."/>
            <person name="Liu K.W."/>
            <person name="Li Z."/>
            <person name="Lohaus R."/>
            <person name="Hsiao Y.Y."/>
            <person name="Niu S.C."/>
            <person name="Wang J.Y."/>
            <person name="Lin Y.C."/>
            <person name="Xu Q."/>
            <person name="Chen L.J."/>
            <person name="Yoshida K."/>
            <person name="Fujiwara S."/>
            <person name="Wang Z.W."/>
            <person name="Zhang Y.Q."/>
            <person name="Mitsuda N."/>
            <person name="Wang M."/>
            <person name="Liu G.H."/>
            <person name="Pecoraro L."/>
            <person name="Huang H.X."/>
            <person name="Xiao X.J."/>
            <person name="Lin M."/>
            <person name="Wu X.Y."/>
            <person name="Wu W.L."/>
            <person name="Chen Y.Y."/>
            <person name="Chang S.B."/>
            <person name="Sakamoto S."/>
            <person name="Ohme-Takagi M."/>
            <person name="Yagi M."/>
            <person name="Zeng S.J."/>
            <person name="Shen C.Y."/>
            <person name="Yeh C.M."/>
            <person name="Luo Y.B."/>
            <person name="Tsai W.C."/>
            <person name="Van de Peer Y."/>
            <person name="Liu Z.J."/>
        </authorList>
    </citation>
    <scope>NUCLEOTIDE SEQUENCE [LARGE SCALE GENOMIC DNA]</scope>
    <source>
        <strain evidence="5">cv. Shenzhen</strain>
        <tissue evidence="4">Stem</tissue>
    </source>
</reference>
<evidence type="ECO:0000259" key="1">
    <source>
        <dbReference type="Pfam" id="PF13355"/>
    </source>
</evidence>
<evidence type="ECO:0000313" key="5">
    <source>
        <dbReference type="Proteomes" id="UP000236161"/>
    </source>
</evidence>
<dbReference type="Pfam" id="PF13355">
    <property type="entry name" value="ARC6-like_IMS"/>
    <property type="match status" value="1"/>
</dbReference>
<dbReference type="OrthoDB" id="1708707at2759"/>
<dbReference type="STRING" id="1088818.A0A2I0AHG9"/>
<dbReference type="InterPro" id="IPR025344">
    <property type="entry name" value="CDP1-like_IMS"/>
</dbReference>
<dbReference type="InterPro" id="IPR057137">
    <property type="entry name" value="CDP1-like_a_solenoid_2"/>
</dbReference>
<dbReference type="GO" id="GO:0009706">
    <property type="term" value="C:chloroplast inner membrane"/>
    <property type="evidence" value="ECO:0007669"/>
    <property type="project" value="TreeGrafter"/>
</dbReference>
<proteinExistence type="predicted"/>